<name>A0A0A5NLN2_SERMA</name>
<protein>
    <submittedName>
        <fullName evidence="3">Uncharacterized protein</fullName>
    </submittedName>
</protein>
<dbReference type="Proteomes" id="UP000247823">
    <property type="component" value="Unassembled WGS sequence"/>
</dbReference>
<dbReference type="AlphaFoldDB" id="A0A0A5NLN2"/>
<gene>
    <name evidence="3" type="ORF">AN695_0219885</name>
    <name evidence="1" type="ORF">DKC05_24480</name>
    <name evidence="5" type="ORF">DMW51_26280</name>
    <name evidence="4" type="ORF">MC70_007170</name>
    <name evidence="2" type="ORF">SJ435_01085</name>
</gene>
<proteinExistence type="predicted"/>
<dbReference type="EMBL" id="JTBC02000002">
    <property type="protein sequence ID" value="PNO69789.1"/>
    <property type="molecule type" value="Genomic_DNA"/>
</dbReference>
<dbReference type="EMBL" id="LJEX02000107">
    <property type="protein sequence ID" value="OCO83099.1"/>
    <property type="molecule type" value="Genomic_DNA"/>
</dbReference>
<evidence type="ECO:0000313" key="7">
    <source>
        <dbReference type="Proteomes" id="UP000050489"/>
    </source>
</evidence>
<reference evidence="6" key="4">
    <citation type="submission" date="2017-12" db="EMBL/GenBank/DDBJ databases">
        <title>FDA dAtabase for Regulatory Grade micrObial Sequences (FDA-ARGOS): Supporting development and validation of Infectious Disease Dx tests.</title>
        <authorList>
            <person name="Campos J."/>
            <person name="Goldberg B."/>
            <person name="Tallon L."/>
            <person name="Sadzewicz L."/>
            <person name="Sengamalay N."/>
            <person name="Ott S."/>
            <person name="Godinez A."/>
            <person name="Nagaraj S."/>
            <person name="Vavikolanu K."/>
            <person name="Vyas G."/>
            <person name="Nadendla S."/>
            <person name="Aluvathingal J."/>
            <person name="Geyer C."/>
            <person name="Nandy P."/>
            <person name="Hobson J."/>
            <person name="Sichtig H."/>
        </authorList>
    </citation>
    <scope>NUCLEOTIDE SEQUENCE [LARGE SCALE GENOMIC DNA]</scope>
    <source>
        <strain evidence="6">FDAARGOS_79</strain>
    </source>
</reference>
<reference evidence="1 8" key="5">
    <citation type="submission" date="2018-05" db="EMBL/GenBank/DDBJ databases">
        <title>Klebsiella quasipneumonaiae provides a window into carbapenemase gene transfer, plasmid rearrangements and nosocomial acquisition from the hospital environment.</title>
        <authorList>
            <person name="Mathers A.J."/>
            <person name="Vegesana K."/>
            <person name="Stoesser N."/>
            <person name="Crook D."/>
            <person name="Vaughan A."/>
            <person name="Barry K."/>
            <person name="Parikh H."/>
            <person name="Sebra R."/>
            <person name="Kotay S."/>
            <person name="Walker A.S."/>
            <person name="Sheppard A.E."/>
        </authorList>
    </citation>
    <scope>NUCLEOTIDE SEQUENCE [LARGE SCALE GENOMIC DNA]</scope>
    <source>
        <strain evidence="1 8">CAV1761</strain>
    </source>
</reference>
<organism evidence="3 7">
    <name type="scientific">Serratia marcescens</name>
    <dbReference type="NCBI Taxonomy" id="615"/>
    <lineage>
        <taxon>Bacteria</taxon>
        <taxon>Pseudomonadati</taxon>
        <taxon>Pseudomonadota</taxon>
        <taxon>Gammaproteobacteria</taxon>
        <taxon>Enterobacterales</taxon>
        <taxon>Yersiniaceae</taxon>
        <taxon>Serratia</taxon>
    </lineage>
</organism>
<evidence type="ECO:0000313" key="4">
    <source>
        <dbReference type="EMBL" id="PNO69789.1"/>
    </source>
</evidence>
<evidence type="ECO:0000313" key="9">
    <source>
        <dbReference type="Proteomes" id="UP000247823"/>
    </source>
</evidence>
<sequence length="96" mass="10897">MKVLTTPERPFRYEDLAEKIVTEARSRLGCAALRFLDCLIQGYGPPVIVFDIYNNHGKLQTVKLILPIGSHKQLKKDHLGLIACLEAKKLVRLKKI</sequence>
<reference evidence="4" key="3">
    <citation type="submission" date="2017-12" db="EMBL/GenBank/DDBJ databases">
        <title>FDA dAtabase for Regulatory Grade micrObial Sequences (FDA-ARGOS): Supporting development and validation of Infectious Disease Dx tests.</title>
        <authorList>
            <person name="Campos J."/>
            <person name="Goldberg B."/>
            <person name="Tallon L.J."/>
            <person name="Sadzewicz L."/>
            <person name="Sengamalay N."/>
            <person name="Ott S."/>
            <person name="Godinez A."/>
            <person name="Nagaraj S."/>
            <person name="Vavikolanu K."/>
            <person name="Vyas G."/>
            <person name="Nadendla S."/>
            <person name="Aluvathingal J."/>
            <person name="Geyer C."/>
            <person name="Nandy P."/>
            <person name="Hobson J."/>
            <person name="Sichtig H."/>
        </authorList>
    </citation>
    <scope>NUCLEOTIDE SEQUENCE</scope>
    <source>
        <strain evidence="4">FDAARGOS_79</strain>
    </source>
</reference>
<evidence type="ECO:0000313" key="2">
    <source>
        <dbReference type="EMBL" id="MDX7080972.1"/>
    </source>
</evidence>
<evidence type="ECO:0000313" key="5">
    <source>
        <dbReference type="EMBL" id="PYA55262.1"/>
    </source>
</evidence>
<evidence type="ECO:0000313" key="8">
    <source>
        <dbReference type="Proteomes" id="UP000245399"/>
    </source>
</evidence>
<dbReference type="EMBL" id="QJQB01000590">
    <property type="protein sequence ID" value="PYA55262.1"/>
    <property type="molecule type" value="Genomic_DNA"/>
</dbReference>
<dbReference type="Proteomes" id="UP000050489">
    <property type="component" value="Unassembled WGS sequence"/>
</dbReference>
<keyword evidence="9" id="KW-1185">Reference proteome</keyword>
<dbReference type="Proteomes" id="UP001275057">
    <property type="component" value="Unassembled WGS sequence"/>
</dbReference>
<reference evidence="3" key="2">
    <citation type="journal article" date="2017" name="PLoS ONE">
        <title>Genomic and phenotypic characterisation of fluoroquinolone resistance mechanisms in Enterobacteriaceae in Durban, South Africa.</title>
        <authorList>
            <person name="Osei Sekyere J."/>
            <person name="Amoako D.G."/>
        </authorList>
    </citation>
    <scope>NUCLEOTIDE SEQUENCE</scope>
    <source>
        <strain evidence="3">945174350</strain>
    </source>
</reference>
<reference evidence="7" key="1">
    <citation type="submission" date="2016-04" db="EMBL/GenBank/DDBJ databases">
        <authorList>
            <person name="Osei Sekyere J."/>
            <person name="Sivertsen A."/>
            <person name="Pedersen A.T."/>
            <person name="Sundsfjord A."/>
        </authorList>
    </citation>
    <scope>NUCLEOTIDE SEQUENCE [LARGE SCALE GENOMIC DNA]</scope>
    <source>
        <strain evidence="7">945174350</strain>
    </source>
</reference>
<evidence type="ECO:0000313" key="3">
    <source>
        <dbReference type="EMBL" id="OCO83099.1"/>
    </source>
</evidence>
<evidence type="ECO:0000313" key="1">
    <source>
        <dbReference type="EMBL" id="AWL70579.1"/>
    </source>
</evidence>
<reference evidence="9" key="6">
    <citation type="submission" date="2018-06" db="EMBL/GenBank/DDBJ databases">
        <title>Serratia marcescens genome sequencing and assembly.</title>
        <authorList>
            <person name="Martins R.C."/>
            <person name="Perdigao-Neto L.V."/>
            <person name="Costa S.F."/>
            <person name="Levin A.S.S."/>
        </authorList>
    </citation>
    <scope>NUCLEOTIDE SEQUENCE [LARGE SCALE GENOMIC DNA]</scope>
    <source>
        <strain evidence="9">1283</strain>
    </source>
</reference>
<reference evidence="5" key="8">
    <citation type="submission" date="2018-06" db="EMBL/GenBank/DDBJ databases">
        <authorList>
            <person name="Martins R.C."/>
            <person name="Perdigao-Neto L.V."/>
            <person name="Costa S.F."/>
            <person name="Levin A.S.S."/>
        </authorList>
    </citation>
    <scope>NUCLEOTIDE SEQUENCE</scope>
    <source>
        <strain evidence="5">1283</strain>
    </source>
</reference>
<dbReference type="Proteomes" id="UP000245399">
    <property type="component" value="Chromosome"/>
</dbReference>
<reference evidence="2 10" key="9">
    <citation type="submission" date="2023-11" db="EMBL/GenBank/DDBJ databases">
        <title>Detection of rare carbapenemases in Enterobacterales - comparison of two colorimetric and two CIM-based carbapenemase assays.</title>
        <authorList>
            <person name="Schaffarczyk L."/>
            <person name="Noster J."/>
            <person name="Stelzer Y."/>
            <person name="Sattler J."/>
            <person name="Gatermann S."/>
            <person name="Hamprecht A."/>
        </authorList>
    </citation>
    <scope>NUCLEOTIDE SEQUENCE [LARGE SCALE GENOMIC DNA]</scope>
    <source>
        <strain evidence="2 10">CIM-Carb-136</strain>
    </source>
</reference>
<dbReference type="EMBL" id="CP029449">
    <property type="protein sequence ID" value="AWL70579.1"/>
    <property type="molecule type" value="Genomic_DNA"/>
</dbReference>
<dbReference type="GeneID" id="98189069"/>
<evidence type="ECO:0000313" key="6">
    <source>
        <dbReference type="Proteomes" id="UP000030378"/>
    </source>
</evidence>
<dbReference type="EMBL" id="JAXABG010000001">
    <property type="protein sequence ID" value="MDX7080972.1"/>
    <property type="molecule type" value="Genomic_DNA"/>
</dbReference>
<reference evidence="5 9" key="7">
    <citation type="submission" date="2018-06" db="EMBL/GenBank/DDBJ databases">
        <title>Serratia marcescens genome sequencing and assembly.</title>
        <authorList>
            <person name="Martins R.C.R."/>
            <person name="Perdigao-Neto L.V."/>
            <person name="Costa S.F."/>
            <person name="Levin A.S.S."/>
        </authorList>
    </citation>
    <scope>NUCLEOTIDE SEQUENCE [LARGE SCALE GENOMIC DNA]</scope>
    <source>
        <strain evidence="5 9">1283</strain>
    </source>
</reference>
<dbReference type="Proteomes" id="UP000030378">
    <property type="component" value="Unassembled WGS sequence"/>
</dbReference>
<accession>A0A0A5NLN2</accession>
<dbReference type="RefSeq" id="WP_038872271.1">
    <property type="nucleotide sequence ID" value="NZ_CABMHU010000142.1"/>
</dbReference>
<evidence type="ECO:0000313" key="10">
    <source>
        <dbReference type="Proteomes" id="UP001275057"/>
    </source>
</evidence>